<feature type="region of interest" description="Disordered" evidence="2">
    <location>
        <begin position="408"/>
        <end position="564"/>
    </location>
</feature>
<feature type="compositionally biased region" description="Basic and acidic residues" evidence="2">
    <location>
        <begin position="188"/>
        <end position="198"/>
    </location>
</feature>
<keyword evidence="1" id="KW-0175">Coiled coil</keyword>
<reference evidence="3" key="1">
    <citation type="submission" date="2022-11" db="UniProtKB">
        <authorList>
            <consortium name="EnsemblMetazoa"/>
        </authorList>
    </citation>
    <scope>IDENTIFICATION</scope>
</reference>
<feature type="compositionally biased region" description="Low complexity" evidence="2">
    <location>
        <begin position="290"/>
        <end position="300"/>
    </location>
</feature>
<proteinExistence type="predicted"/>
<organism evidence="3 4">
    <name type="scientific">Patiria miniata</name>
    <name type="common">Bat star</name>
    <name type="synonym">Asterina miniata</name>
    <dbReference type="NCBI Taxonomy" id="46514"/>
    <lineage>
        <taxon>Eukaryota</taxon>
        <taxon>Metazoa</taxon>
        <taxon>Echinodermata</taxon>
        <taxon>Eleutherozoa</taxon>
        <taxon>Asterozoa</taxon>
        <taxon>Asteroidea</taxon>
        <taxon>Valvatacea</taxon>
        <taxon>Valvatida</taxon>
        <taxon>Asterinidae</taxon>
        <taxon>Patiria</taxon>
    </lineage>
</organism>
<feature type="compositionally biased region" description="Low complexity" evidence="2">
    <location>
        <begin position="446"/>
        <end position="464"/>
    </location>
</feature>
<feature type="coiled-coil region" evidence="1">
    <location>
        <begin position="649"/>
        <end position="678"/>
    </location>
</feature>
<protein>
    <recommendedName>
        <fullName evidence="5">Coiled-coil domain-containing protein 60</fullName>
    </recommendedName>
</protein>
<dbReference type="Proteomes" id="UP000887568">
    <property type="component" value="Unplaced"/>
</dbReference>
<keyword evidence="4" id="KW-1185">Reference proteome</keyword>
<dbReference type="EnsemblMetazoa" id="XM_038195505.1">
    <property type="protein sequence ID" value="XP_038051433.1"/>
    <property type="gene ID" value="LOC119724444"/>
</dbReference>
<feature type="region of interest" description="Disordered" evidence="2">
    <location>
        <begin position="188"/>
        <end position="328"/>
    </location>
</feature>
<dbReference type="OrthoDB" id="10017343at2759"/>
<dbReference type="PANTHER" id="PTHR34754:SF1">
    <property type="entry name" value="COILED-COIL DOMAIN-CONTAINING PROTEIN 60"/>
    <property type="match status" value="1"/>
</dbReference>
<sequence>MSPAKTRDPRSYIQATPLTLPSHQGEYILARSDTQYRSNCAAPSKEEIFKENYARRLQQMKEQGYQSVNHKPYKLLGEPLHLKEKKLILHALGQETAQSEDSSGSCSDEEGDEDKEKKEGALMQQQAENKPPQRKFVFRRNHKNKKSLNKEISSARKMVNWVKLGHGVFTTIRKEDEDRLNAEEIKKLQDAERRRREWQPPNEDSSDEDTDDELARDEDISIFLTSSSSDGKKEVSFSRSETHLYTPASRTPSPPRPHEPPSPPRPPDPPSDPTPSTLIGDQSGATTPAKSILSSSSSPVVRRRRKKKNTEPPRPYTPIRSNINVDSEDEGRANRDAIFRQLCVLNWILEAMMTEPPAAMEPITKCWNIRYKDLRQNTFCKTTMRDKRREKLVDTRWHSFVSNPGAGHLKSRVNTNKTSLYGPNLTTSMSYVRQPRRGSSTMALGQAKAASAISQSANQSSADSTPRRDEDGTGKRENLRELGKTTSTWKMLDDINESASMVGKNEDNDDAASRRGPRQDRSPSIVSERSGSATSSSQRTVTKGPTLSQKHLEERDQKVGKPRERQIHTWVATTNRKLRTMSAPPKSEFKPIFPSRKHAHLPSELRSRFADVTEDKALILHDKLEVLEKKKLWRSEEKFRAIQTNLHISAQLERMKDAARDNEESAEEKMRKKRVEEESKWFQELTSRLPSYVFSDMACAALLDKLQGMGIIESRKITPQKFLNVLTGLKPWELCLPEVSAAVEFVRERVVLMSVEEFEAWYQHEIPGISRSQSAPPNTFPT</sequence>
<feature type="compositionally biased region" description="Basic residues" evidence="2">
    <location>
        <begin position="132"/>
        <end position="147"/>
    </location>
</feature>
<feature type="compositionally biased region" description="Acidic residues" evidence="2">
    <location>
        <begin position="204"/>
        <end position="216"/>
    </location>
</feature>
<dbReference type="PANTHER" id="PTHR34754">
    <property type="entry name" value="COILED-COIL DOMAIN-CONTAINING PROTEIN 60"/>
    <property type="match status" value="1"/>
</dbReference>
<evidence type="ECO:0000313" key="3">
    <source>
        <dbReference type="EnsemblMetazoa" id="XP_038051433.1"/>
    </source>
</evidence>
<feature type="compositionally biased region" description="Pro residues" evidence="2">
    <location>
        <begin position="252"/>
        <end position="273"/>
    </location>
</feature>
<dbReference type="GeneID" id="119724444"/>
<evidence type="ECO:0000256" key="2">
    <source>
        <dbReference type="SAM" id="MobiDB-lite"/>
    </source>
</evidence>
<dbReference type="InterPro" id="IPR031526">
    <property type="entry name" value="DUF4698"/>
</dbReference>
<feature type="compositionally biased region" description="Basic and acidic residues" evidence="2">
    <location>
        <begin position="511"/>
        <end position="521"/>
    </location>
</feature>
<feature type="compositionally biased region" description="Polar residues" evidence="2">
    <location>
        <begin position="522"/>
        <end position="549"/>
    </location>
</feature>
<feature type="compositionally biased region" description="Basic and acidic residues" evidence="2">
    <location>
        <begin position="550"/>
        <end position="564"/>
    </location>
</feature>
<feature type="compositionally biased region" description="Polar residues" evidence="2">
    <location>
        <begin position="412"/>
        <end position="443"/>
    </location>
</feature>
<name>A0A913ZI20_PATMI</name>
<evidence type="ECO:0008006" key="5">
    <source>
        <dbReference type="Google" id="ProtNLM"/>
    </source>
</evidence>
<dbReference type="RefSeq" id="XP_038051433.1">
    <property type="nucleotide sequence ID" value="XM_038195505.1"/>
</dbReference>
<feature type="compositionally biased region" description="Basic and acidic residues" evidence="2">
    <location>
        <begin position="465"/>
        <end position="483"/>
    </location>
</feature>
<dbReference type="Pfam" id="PF15769">
    <property type="entry name" value="DUF4698"/>
    <property type="match status" value="1"/>
</dbReference>
<feature type="compositionally biased region" description="Polar residues" evidence="2">
    <location>
        <begin position="279"/>
        <end position="289"/>
    </location>
</feature>
<evidence type="ECO:0000313" key="4">
    <source>
        <dbReference type="Proteomes" id="UP000887568"/>
    </source>
</evidence>
<accession>A0A913ZI20</accession>
<feature type="compositionally biased region" description="Basic and acidic residues" evidence="2">
    <location>
        <begin position="230"/>
        <end position="242"/>
    </location>
</feature>
<feature type="region of interest" description="Disordered" evidence="2">
    <location>
        <begin position="91"/>
        <end position="152"/>
    </location>
</feature>
<dbReference type="OMA" id="RDIIHCK"/>
<evidence type="ECO:0000256" key="1">
    <source>
        <dbReference type="SAM" id="Coils"/>
    </source>
</evidence>
<dbReference type="AlphaFoldDB" id="A0A913ZI20"/>